<name>A0A8S5QI35_9CAUD</name>
<accession>A0A8S5QI35</accession>
<keyword evidence="1" id="KW-1133">Transmembrane helix</keyword>
<organism evidence="2">
    <name type="scientific">Siphoviridae sp. ctNs77</name>
    <dbReference type="NCBI Taxonomy" id="2825473"/>
    <lineage>
        <taxon>Viruses</taxon>
        <taxon>Duplodnaviria</taxon>
        <taxon>Heunggongvirae</taxon>
        <taxon>Uroviricota</taxon>
        <taxon>Caudoviricetes</taxon>
    </lineage>
</organism>
<keyword evidence="1" id="KW-0472">Membrane</keyword>
<feature type="transmembrane region" description="Helical" evidence="1">
    <location>
        <begin position="6"/>
        <end position="24"/>
    </location>
</feature>
<evidence type="ECO:0000256" key="1">
    <source>
        <dbReference type="SAM" id="Phobius"/>
    </source>
</evidence>
<evidence type="ECO:0000313" key="2">
    <source>
        <dbReference type="EMBL" id="DAE18465.1"/>
    </source>
</evidence>
<dbReference type="EMBL" id="BK015656">
    <property type="protein sequence ID" value="DAE18465.1"/>
    <property type="molecule type" value="Genomic_DNA"/>
</dbReference>
<dbReference type="InterPro" id="IPR032111">
    <property type="entry name" value="Clostridium_phage_holin"/>
</dbReference>
<dbReference type="Pfam" id="PF16079">
    <property type="entry name" value="Phage_holin_5_2"/>
    <property type="match status" value="1"/>
</dbReference>
<keyword evidence="1" id="KW-0812">Transmembrane</keyword>
<proteinExistence type="predicted"/>
<reference evidence="2" key="1">
    <citation type="journal article" date="2021" name="Proc. Natl. Acad. Sci. U.S.A.">
        <title>A Catalog of Tens of Thousands of Viruses from Human Metagenomes Reveals Hidden Associations with Chronic Diseases.</title>
        <authorList>
            <person name="Tisza M.J."/>
            <person name="Buck C.B."/>
        </authorList>
    </citation>
    <scope>NUCLEOTIDE SEQUENCE</scope>
    <source>
        <strain evidence="2">CtNs77</strain>
    </source>
</reference>
<feature type="transmembrane region" description="Helical" evidence="1">
    <location>
        <begin position="36"/>
        <end position="53"/>
    </location>
</feature>
<protein>
    <submittedName>
        <fullName evidence="2">Holin</fullName>
    </submittedName>
</protein>
<sequence length="97" mass="10625">MNLEFLTNLYIPLVIAVCLVVGYLMKKFLPADNKYIPLTVTILGAVLGCINAREITLVAIASGMISGLASTGLHQIFKQILKLDKTEEVKDFKDLEG</sequence>